<sequence>MAVKKIPAQMHDYRTSYKTSPRALRERTSGYVNGLKTFYDYGLALPAFTFVNILFYTQPKFLDSVEMRRYGFPDVEKLFTCRMGSQEQLCEPFECRKSNTIFALTLLAICRETELSLEATWDKEQLLNSYHFTTHPLLLHKSQRHSPGKMENVVLVDDLLYEVTIQQVRYGRR</sequence>
<dbReference type="VEuPathDB" id="VectorBase:HLOH_050418"/>
<dbReference type="EMBL" id="JABSTR010000004">
    <property type="protein sequence ID" value="KAH9368158.1"/>
    <property type="molecule type" value="Genomic_DNA"/>
</dbReference>
<accession>A0A9J6FPQ5</accession>
<evidence type="ECO:0000313" key="2">
    <source>
        <dbReference type="Proteomes" id="UP000821853"/>
    </source>
</evidence>
<dbReference type="AlphaFoldDB" id="A0A9J6FPQ5"/>
<dbReference type="OMA" id="KSNTIFA"/>
<organism evidence="1 2">
    <name type="scientific">Haemaphysalis longicornis</name>
    <name type="common">Bush tick</name>
    <dbReference type="NCBI Taxonomy" id="44386"/>
    <lineage>
        <taxon>Eukaryota</taxon>
        <taxon>Metazoa</taxon>
        <taxon>Ecdysozoa</taxon>
        <taxon>Arthropoda</taxon>
        <taxon>Chelicerata</taxon>
        <taxon>Arachnida</taxon>
        <taxon>Acari</taxon>
        <taxon>Parasitiformes</taxon>
        <taxon>Ixodida</taxon>
        <taxon>Ixodoidea</taxon>
        <taxon>Ixodidae</taxon>
        <taxon>Haemaphysalinae</taxon>
        <taxon>Haemaphysalis</taxon>
    </lineage>
</organism>
<comment type="caution">
    <text evidence="1">The sequence shown here is derived from an EMBL/GenBank/DDBJ whole genome shotgun (WGS) entry which is preliminary data.</text>
</comment>
<name>A0A9J6FPQ5_HAELO</name>
<evidence type="ECO:0000313" key="1">
    <source>
        <dbReference type="EMBL" id="KAH9368158.1"/>
    </source>
</evidence>
<proteinExistence type="predicted"/>
<keyword evidence="2" id="KW-1185">Reference proteome</keyword>
<gene>
    <name evidence="1" type="ORF">HPB48_022551</name>
</gene>
<dbReference type="Proteomes" id="UP000821853">
    <property type="component" value="Chromosome 2"/>
</dbReference>
<protein>
    <submittedName>
        <fullName evidence="1">Uncharacterized protein</fullName>
    </submittedName>
</protein>
<reference evidence="1 2" key="1">
    <citation type="journal article" date="2020" name="Cell">
        <title>Large-Scale Comparative Analyses of Tick Genomes Elucidate Their Genetic Diversity and Vector Capacities.</title>
        <authorList>
            <consortium name="Tick Genome and Microbiome Consortium (TIGMIC)"/>
            <person name="Jia N."/>
            <person name="Wang J."/>
            <person name="Shi W."/>
            <person name="Du L."/>
            <person name="Sun Y."/>
            <person name="Zhan W."/>
            <person name="Jiang J.F."/>
            <person name="Wang Q."/>
            <person name="Zhang B."/>
            <person name="Ji P."/>
            <person name="Bell-Sakyi L."/>
            <person name="Cui X.M."/>
            <person name="Yuan T.T."/>
            <person name="Jiang B.G."/>
            <person name="Yang W.F."/>
            <person name="Lam T.T."/>
            <person name="Chang Q.C."/>
            <person name="Ding S.J."/>
            <person name="Wang X.J."/>
            <person name="Zhu J.G."/>
            <person name="Ruan X.D."/>
            <person name="Zhao L."/>
            <person name="Wei J.T."/>
            <person name="Ye R.Z."/>
            <person name="Que T.C."/>
            <person name="Du C.H."/>
            <person name="Zhou Y.H."/>
            <person name="Cheng J.X."/>
            <person name="Dai P.F."/>
            <person name="Guo W.B."/>
            <person name="Han X.H."/>
            <person name="Huang E.J."/>
            <person name="Li L.F."/>
            <person name="Wei W."/>
            <person name="Gao Y.C."/>
            <person name="Liu J.Z."/>
            <person name="Shao H.Z."/>
            <person name="Wang X."/>
            <person name="Wang C.C."/>
            <person name="Yang T.C."/>
            <person name="Huo Q.B."/>
            <person name="Li W."/>
            <person name="Chen H.Y."/>
            <person name="Chen S.E."/>
            <person name="Zhou L.G."/>
            <person name="Ni X.B."/>
            <person name="Tian J.H."/>
            <person name="Sheng Y."/>
            <person name="Liu T."/>
            <person name="Pan Y.S."/>
            <person name="Xia L.Y."/>
            <person name="Li J."/>
            <person name="Zhao F."/>
            <person name="Cao W.C."/>
        </authorList>
    </citation>
    <scope>NUCLEOTIDE SEQUENCE [LARGE SCALE GENOMIC DNA]</scope>
    <source>
        <strain evidence="1">HaeL-2018</strain>
    </source>
</reference>